<evidence type="ECO:0000256" key="5">
    <source>
        <dbReference type="ARBA" id="ARBA00022989"/>
    </source>
</evidence>
<evidence type="ECO:0000259" key="10">
    <source>
        <dbReference type="PROSITE" id="PS50850"/>
    </source>
</evidence>
<dbReference type="EMBL" id="JABXXO010000006">
    <property type="protein sequence ID" value="KAF7776635.1"/>
    <property type="molecule type" value="Genomic_DNA"/>
</dbReference>
<dbReference type="PROSITE" id="PS50850">
    <property type="entry name" value="MFS"/>
    <property type="match status" value="1"/>
</dbReference>
<dbReference type="InterPro" id="IPR050360">
    <property type="entry name" value="MFS_Sugar_Transporters"/>
</dbReference>
<dbReference type="Gene3D" id="1.20.1250.20">
    <property type="entry name" value="MFS general substrate transporter like domains"/>
    <property type="match status" value="1"/>
</dbReference>
<evidence type="ECO:0000256" key="1">
    <source>
        <dbReference type="ARBA" id="ARBA00004141"/>
    </source>
</evidence>
<feature type="transmembrane region" description="Helical" evidence="9">
    <location>
        <begin position="260"/>
        <end position="279"/>
    </location>
</feature>
<keyword evidence="5 9" id="KW-1133">Transmembrane helix</keyword>
<evidence type="ECO:0000313" key="11">
    <source>
        <dbReference type="EMBL" id="KAF7776635.1"/>
    </source>
</evidence>
<keyword evidence="3 8" id="KW-0813">Transport</keyword>
<dbReference type="InterPro" id="IPR003663">
    <property type="entry name" value="Sugar/inositol_transpt"/>
</dbReference>
<feature type="transmembrane region" description="Helical" evidence="9">
    <location>
        <begin position="169"/>
        <end position="188"/>
    </location>
</feature>
<evidence type="ECO:0000256" key="7">
    <source>
        <dbReference type="ARBA" id="ARBA00049119"/>
    </source>
</evidence>
<proteinExistence type="inferred from homology"/>
<feature type="transmembrane region" description="Helical" evidence="9">
    <location>
        <begin position="386"/>
        <end position="407"/>
    </location>
</feature>
<feature type="transmembrane region" description="Helical" evidence="9">
    <location>
        <begin position="134"/>
        <end position="157"/>
    </location>
</feature>
<feature type="transmembrane region" description="Helical" evidence="9">
    <location>
        <begin position="515"/>
        <end position="534"/>
    </location>
</feature>
<feature type="transmembrane region" description="Helical" evidence="9">
    <location>
        <begin position="447"/>
        <end position="465"/>
    </location>
</feature>
<dbReference type="InterPro" id="IPR036259">
    <property type="entry name" value="MFS_trans_sf"/>
</dbReference>
<dbReference type="SUPFAM" id="SSF103473">
    <property type="entry name" value="MFS general substrate transporter"/>
    <property type="match status" value="1"/>
</dbReference>
<dbReference type="AlphaFoldDB" id="A0A8H7F4I1"/>
<feature type="transmembrane region" description="Helical" evidence="9">
    <location>
        <begin position="227"/>
        <end position="248"/>
    </location>
</feature>
<keyword evidence="4 9" id="KW-0812">Transmembrane</keyword>
<keyword evidence="6 9" id="KW-0472">Membrane</keyword>
<feature type="domain" description="Major facilitator superfamily (MFS) profile" evidence="10">
    <location>
        <begin position="93"/>
        <end position="538"/>
    </location>
</feature>
<organism evidence="11 12">
    <name type="scientific">Agaricus bisporus var. burnettii</name>
    <dbReference type="NCBI Taxonomy" id="192524"/>
    <lineage>
        <taxon>Eukaryota</taxon>
        <taxon>Fungi</taxon>
        <taxon>Dikarya</taxon>
        <taxon>Basidiomycota</taxon>
        <taxon>Agaricomycotina</taxon>
        <taxon>Agaricomycetes</taxon>
        <taxon>Agaricomycetidae</taxon>
        <taxon>Agaricales</taxon>
        <taxon>Agaricineae</taxon>
        <taxon>Agaricaceae</taxon>
        <taxon>Agaricus</taxon>
    </lineage>
</organism>
<evidence type="ECO:0000313" key="12">
    <source>
        <dbReference type="Proteomes" id="UP000629468"/>
    </source>
</evidence>
<dbReference type="NCBIfam" id="TIGR00879">
    <property type="entry name" value="SP"/>
    <property type="match status" value="1"/>
</dbReference>
<feature type="transmembrane region" description="Helical" evidence="9">
    <location>
        <begin position="90"/>
        <end position="114"/>
    </location>
</feature>
<evidence type="ECO:0000256" key="9">
    <source>
        <dbReference type="SAM" id="Phobius"/>
    </source>
</evidence>
<feature type="transmembrane region" description="Helical" evidence="9">
    <location>
        <begin position="194"/>
        <end position="215"/>
    </location>
</feature>
<protein>
    <recommendedName>
        <fullName evidence="10">Major facilitator superfamily (MFS) profile domain-containing protein</fullName>
    </recommendedName>
</protein>
<dbReference type="GO" id="GO:0005351">
    <property type="term" value="F:carbohydrate:proton symporter activity"/>
    <property type="evidence" value="ECO:0007669"/>
    <property type="project" value="TreeGrafter"/>
</dbReference>
<feature type="transmembrane region" description="Helical" evidence="9">
    <location>
        <begin position="351"/>
        <end position="374"/>
    </location>
</feature>
<feature type="transmembrane region" description="Helical" evidence="9">
    <location>
        <begin position="486"/>
        <end position="503"/>
    </location>
</feature>
<dbReference type="Pfam" id="PF00083">
    <property type="entry name" value="Sugar_tr"/>
    <property type="match status" value="1"/>
</dbReference>
<evidence type="ECO:0000256" key="6">
    <source>
        <dbReference type="ARBA" id="ARBA00023136"/>
    </source>
</evidence>
<dbReference type="FunFam" id="1.20.1250.20:FF:000134">
    <property type="entry name" value="MFS sugar transporter protein"/>
    <property type="match status" value="1"/>
</dbReference>
<evidence type="ECO:0000256" key="3">
    <source>
        <dbReference type="ARBA" id="ARBA00022448"/>
    </source>
</evidence>
<dbReference type="InterPro" id="IPR005828">
    <property type="entry name" value="MFS_sugar_transport-like"/>
</dbReference>
<comment type="caution">
    <text evidence="11">The sequence shown here is derived from an EMBL/GenBank/DDBJ whole genome shotgun (WGS) entry which is preliminary data.</text>
</comment>
<dbReference type="Proteomes" id="UP000629468">
    <property type="component" value="Unassembled WGS sequence"/>
</dbReference>
<evidence type="ECO:0000256" key="2">
    <source>
        <dbReference type="ARBA" id="ARBA00010992"/>
    </source>
</evidence>
<name>A0A8H7F4I1_AGABI</name>
<evidence type="ECO:0000256" key="4">
    <source>
        <dbReference type="ARBA" id="ARBA00022692"/>
    </source>
</evidence>
<comment type="subcellular location">
    <subcellularLocation>
        <location evidence="1">Membrane</location>
        <topology evidence="1">Multi-pass membrane protein</topology>
    </subcellularLocation>
</comment>
<dbReference type="InterPro" id="IPR020846">
    <property type="entry name" value="MFS_dom"/>
</dbReference>
<dbReference type="GO" id="GO:0016020">
    <property type="term" value="C:membrane"/>
    <property type="evidence" value="ECO:0007669"/>
    <property type="project" value="UniProtKB-SubCell"/>
</dbReference>
<evidence type="ECO:0000256" key="8">
    <source>
        <dbReference type="RuleBase" id="RU003346"/>
    </source>
</evidence>
<gene>
    <name evidence="11" type="ORF">Agabi119p4_5028</name>
</gene>
<comment type="catalytic activity">
    <reaction evidence="7">
        <text>myo-inositol(out) + H(+)(out) = myo-inositol(in) + H(+)(in)</text>
        <dbReference type="Rhea" id="RHEA:60364"/>
        <dbReference type="ChEBI" id="CHEBI:15378"/>
        <dbReference type="ChEBI" id="CHEBI:17268"/>
    </reaction>
</comment>
<sequence length="581" mass="63126">MIGKKKHGKLYPSVHATLGSFSVNHALLLSFCTFPTSSQEVQLDNEIQAEKYDDTRLNNANFMEVLNAEYALALSTGPQLKATDWRSIQLFLILLVAFMGSLTNGFDGSVMSAINGMSQYLQYFGIDGQDAGGGVGTTTAIIFGIYAIGSIAAAFIAGPITDTFGRKGGMSIGGFIVVIGAIVVTAARDVKYLLGGRFVLGFGVSITATASPAYVVEMSPPQWRGRLTGLFNSFYYAGSILCTGITVATTRSSSTLSWRLPLAMQVVPASILAIGAFFLPESPRYLISRGKKEEAMRVLAKYHGNGDENAPLVKLEWKEYEEAVKLDASDKRWYDYSELVNTPSARYRMGVVIMMAFFGQWSGNGLGYFLTILFKNAGVTSQNKAITLNFVNTIISAVGALIGTSLTDKIGRRFIWFWGTFACAATLGIVTGLTAKWGSDGANPTGANAAIAFIFLFGFVFSLAYTPLQAVIPTEALEYNTRAKGMAVYSLAVNCASFVNTYAGPIGLGRIQWKFYLVYVVWDLIECVVIYLFAVETKGRTLEELDEIFKDPNPVKASKRKIKVAIVAKGNEKRVEIIDEV</sequence>
<reference evidence="11 12" key="1">
    <citation type="journal article" name="Sci. Rep.">
        <title>Telomere-to-telomere assembled and centromere annotated genomes of the two main subspecies of the button mushroom Agaricus bisporus reveal especially polymorphic chromosome ends.</title>
        <authorList>
            <person name="Sonnenberg A.S.M."/>
            <person name="Sedaghat-Telgerd N."/>
            <person name="Lavrijssen B."/>
            <person name="Ohm R.A."/>
            <person name="Hendrickx P.M."/>
            <person name="Scholtmeijer K."/>
            <person name="Baars J.J.P."/>
            <person name="van Peer A."/>
        </authorList>
    </citation>
    <scope>NUCLEOTIDE SEQUENCE [LARGE SCALE GENOMIC DNA]</scope>
    <source>
        <strain evidence="11 12">H119_p4</strain>
    </source>
</reference>
<comment type="similarity">
    <text evidence="2 8">Belongs to the major facilitator superfamily. Sugar transporter (TC 2.A.1.1) family.</text>
</comment>
<dbReference type="PANTHER" id="PTHR48022:SF79">
    <property type="entry name" value="LACTOSE PERMEASE, PUTATIVE (AFU_ORTHOLOGUE AFUA_6G01860)-RELATED"/>
    <property type="match status" value="1"/>
</dbReference>
<accession>A0A8H7F4I1</accession>
<dbReference type="PANTHER" id="PTHR48022">
    <property type="entry name" value="PLASTIDIC GLUCOSE TRANSPORTER 4"/>
    <property type="match status" value="1"/>
</dbReference>
<feature type="transmembrane region" description="Helical" evidence="9">
    <location>
        <begin position="414"/>
        <end position="435"/>
    </location>
</feature>